<dbReference type="SUPFAM" id="SSF141571">
    <property type="entry name" value="Pentapeptide repeat-like"/>
    <property type="match status" value="1"/>
</dbReference>
<evidence type="ECO:0000313" key="2">
    <source>
        <dbReference type="EMBL" id="OEJ73922.1"/>
    </source>
</evidence>
<sequence length="269" mass="31922">MLSESNRVHQVDKKFDTDVSNEEFKNQLFIRLIALKKQFTKIDFSYSIFDTCYLRNCQFDTCDFTGCRFVGTNLSGAKFTNCEFMYATFEKTFIDKYILDQECPEEENLKLKFARSLRMNYQSLGDAESANKAMSVELKATEEHLYKSWHDNSTYYRNKYKGWERVKAFMQWVQFKLLDLIWGNGESLWKLVRAILIIFVLMTLSDVFVFKDYQRIDSYIQSVFKAPQIFFGTLSPSNYPSSYLTVILFIRLVAFGFFMSILIKRFNRR</sequence>
<comment type="caution">
    <text evidence="2">The sequence shown here is derived from an EMBL/GenBank/DDBJ whole genome shotgun (WGS) entry which is preliminary data.</text>
</comment>
<evidence type="ECO:0000256" key="1">
    <source>
        <dbReference type="SAM" id="Phobius"/>
    </source>
</evidence>
<evidence type="ECO:0008006" key="3">
    <source>
        <dbReference type="Google" id="ProtNLM"/>
    </source>
</evidence>
<dbReference type="RefSeq" id="WP_069968532.1">
    <property type="nucleotide sequence ID" value="NZ_CM124774.1"/>
</dbReference>
<dbReference type="AlphaFoldDB" id="A0A1E5QGV8"/>
<dbReference type="InterPro" id="IPR001646">
    <property type="entry name" value="5peptide_repeat"/>
</dbReference>
<dbReference type="Pfam" id="PF00805">
    <property type="entry name" value="Pentapeptide"/>
    <property type="match status" value="1"/>
</dbReference>
<feature type="transmembrane region" description="Helical" evidence="1">
    <location>
        <begin position="191"/>
        <end position="210"/>
    </location>
</feature>
<protein>
    <recommendedName>
        <fullName evidence="3">Pentapeptide repeat-containing protein</fullName>
    </recommendedName>
</protein>
<keyword evidence="1" id="KW-0812">Transmembrane</keyword>
<dbReference type="STRING" id="1781255.BH720_17660"/>
<gene>
    <name evidence="2" type="ORF">BH720_17660</name>
</gene>
<keyword evidence="1" id="KW-1133">Transmembrane helix</keyword>
<dbReference type="Gene3D" id="2.160.20.80">
    <property type="entry name" value="E3 ubiquitin-protein ligase SopA"/>
    <property type="match status" value="1"/>
</dbReference>
<feature type="transmembrane region" description="Helical" evidence="1">
    <location>
        <begin position="243"/>
        <end position="263"/>
    </location>
</feature>
<dbReference type="OrthoDB" id="5290767at2"/>
<reference evidence="2" key="1">
    <citation type="submission" date="2016-09" db="EMBL/GenBank/DDBJ databases">
        <title>Draft genome of thermotolerant cyanobacterium Desertifilum sp. strain IPPAS B-1220.</title>
        <authorList>
            <person name="Sinetova M.A."/>
            <person name="Bolakhan K."/>
            <person name="Zayadan B.K."/>
            <person name="Mironov K.S."/>
            <person name="Ustinova V."/>
            <person name="Kupriyanova E.V."/>
            <person name="Sidorov R.A."/>
            <person name="Skrypnik A.N."/>
            <person name="Gogoleva N.E."/>
            <person name="Gogolev Y.V."/>
            <person name="Los D.A."/>
        </authorList>
    </citation>
    <scope>NUCLEOTIDE SEQUENCE [LARGE SCALE GENOMIC DNA]</scope>
    <source>
        <strain evidence="2">IPPAS B-1220</strain>
    </source>
</reference>
<accession>A0A1E5QGV8</accession>
<dbReference type="EMBL" id="MJGC01000077">
    <property type="protein sequence ID" value="OEJ73922.1"/>
    <property type="molecule type" value="Genomic_DNA"/>
</dbReference>
<name>A0A1E5QGV8_9CYAN</name>
<keyword evidence="1" id="KW-0472">Membrane</keyword>
<organism evidence="2">
    <name type="scientific">Desertifilum tharense IPPAS B-1220</name>
    <dbReference type="NCBI Taxonomy" id="1781255"/>
    <lineage>
        <taxon>Bacteria</taxon>
        <taxon>Bacillati</taxon>
        <taxon>Cyanobacteriota</taxon>
        <taxon>Cyanophyceae</taxon>
        <taxon>Desertifilales</taxon>
        <taxon>Desertifilaceae</taxon>
        <taxon>Desertifilum</taxon>
    </lineage>
</organism>
<proteinExistence type="predicted"/>